<feature type="compositionally biased region" description="Acidic residues" evidence="1">
    <location>
        <begin position="216"/>
        <end position="232"/>
    </location>
</feature>
<accession>A0A6G1IEC2</accession>
<dbReference type="SUPFAM" id="SSF55486">
    <property type="entry name" value="Metalloproteases ('zincins'), catalytic domain"/>
    <property type="match status" value="1"/>
</dbReference>
<sequence>MDDDKHKPKLEFWFGDQHSDDNGRETIRQVYKNFVGDNTDGTGSGTNGNVFVFTEDYWKPTDAQIPGVGADGTKPYCTLEKDGKTGTAYFKRTDDKKPAMHFCDKVWDRTDLATLTADSCSKLGDHVSTAAWTKNFIGANVLHEYMHYPRIGKDAVGTQIGDVVYDAFQCRALAVNDDVEQRKKTIVNADTYVWYALEIAFTELCAKDFAGPRDERDDDESNQDWPDSDPGTDDPNNGACDCDENGCTPDSPACCANGSC</sequence>
<dbReference type="EMBL" id="MU005637">
    <property type="protein sequence ID" value="KAF2676249.1"/>
    <property type="molecule type" value="Genomic_DNA"/>
</dbReference>
<evidence type="ECO:0000313" key="2">
    <source>
        <dbReference type="EMBL" id="KAF2676249.1"/>
    </source>
</evidence>
<dbReference type="InterPro" id="IPR024079">
    <property type="entry name" value="MetalloPept_cat_dom_sf"/>
</dbReference>
<feature type="region of interest" description="Disordered" evidence="1">
    <location>
        <begin position="212"/>
        <end position="241"/>
    </location>
</feature>
<evidence type="ECO:0008006" key="4">
    <source>
        <dbReference type="Google" id="ProtNLM"/>
    </source>
</evidence>
<protein>
    <recommendedName>
        <fullName evidence="4">Peptidase domain-containing protein</fullName>
    </recommendedName>
</protein>
<keyword evidence="3" id="KW-1185">Reference proteome</keyword>
<dbReference type="AlphaFoldDB" id="A0A6G1IEC2"/>
<proteinExistence type="predicted"/>
<reference evidence="2" key="1">
    <citation type="journal article" date="2020" name="Stud. Mycol.">
        <title>101 Dothideomycetes genomes: a test case for predicting lifestyles and emergence of pathogens.</title>
        <authorList>
            <person name="Haridas S."/>
            <person name="Albert R."/>
            <person name="Binder M."/>
            <person name="Bloem J."/>
            <person name="Labutti K."/>
            <person name="Salamov A."/>
            <person name="Andreopoulos B."/>
            <person name="Baker S."/>
            <person name="Barry K."/>
            <person name="Bills G."/>
            <person name="Bluhm B."/>
            <person name="Cannon C."/>
            <person name="Castanera R."/>
            <person name="Culley D."/>
            <person name="Daum C."/>
            <person name="Ezra D."/>
            <person name="Gonzalez J."/>
            <person name="Henrissat B."/>
            <person name="Kuo A."/>
            <person name="Liang C."/>
            <person name="Lipzen A."/>
            <person name="Lutzoni F."/>
            <person name="Magnuson J."/>
            <person name="Mondo S."/>
            <person name="Nolan M."/>
            <person name="Ohm R."/>
            <person name="Pangilinan J."/>
            <person name="Park H.-J."/>
            <person name="Ramirez L."/>
            <person name="Alfaro M."/>
            <person name="Sun H."/>
            <person name="Tritt A."/>
            <person name="Yoshinaga Y."/>
            <person name="Zwiers L.-H."/>
            <person name="Turgeon B."/>
            <person name="Goodwin S."/>
            <person name="Spatafora J."/>
            <person name="Crous P."/>
            <person name="Grigoriev I."/>
        </authorList>
    </citation>
    <scope>NUCLEOTIDE SEQUENCE</scope>
    <source>
        <strain evidence="2">CBS 122367</strain>
    </source>
</reference>
<gene>
    <name evidence="2" type="ORF">K458DRAFT_352043</name>
</gene>
<dbReference type="GO" id="GO:0008237">
    <property type="term" value="F:metallopeptidase activity"/>
    <property type="evidence" value="ECO:0007669"/>
    <property type="project" value="InterPro"/>
</dbReference>
<dbReference type="Proteomes" id="UP000799291">
    <property type="component" value="Unassembled WGS sequence"/>
</dbReference>
<organism evidence="2 3">
    <name type="scientific">Lentithecium fluviatile CBS 122367</name>
    <dbReference type="NCBI Taxonomy" id="1168545"/>
    <lineage>
        <taxon>Eukaryota</taxon>
        <taxon>Fungi</taxon>
        <taxon>Dikarya</taxon>
        <taxon>Ascomycota</taxon>
        <taxon>Pezizomycotina</taxon>
        <taxon>Dothideomycetes</taxon>
        <taxon>Pleosporomycetidae</taxon>
        <taxon>Pleosporales</taxon>
        <taxon>Massarineae</taxon>
        <taxon>Lentitheciaceae</taxon>
        <taxon>Lentithecium</taxon>
    </lineage>
</organism>
<dbReference type="OrthoDB" id="3771317at2759"/>
<evidence type="ECO:0000256" key="1">
    <source>
        <dbReference type="SAM" id="MobiDB-lite"/>
    </source>
</evidence>
<evidence type="ECO:0000313" key="3">
    <source>
        <dbReference type="Proteomes" id="UP000799291"/>
    </source>
</evidence>
<dbReference type="Gene3D" id="3.40.390.10">
    <property type="entry name" value="Collagenase (Catalytic Domain)"/>
    <property type="match status" value="1"/>
</dbReference>
<name>A0A6G1IEC2_9PLEO</name>